<dbReference type="InterPro" id="IPR036291">
    <property type="entry name" value="NAD(P)-bd_dom_sf"/>
</dbReference>
<evidence type="ECO:0000259" key="3">
    <source>
        <dbReference type="Pfam" id="PF02826"/>
    </source>
</evidence>
<feature type="domain" description="D-isomer specific 2-hydroxyacid dehydrogenase NAD-binding" evidence="3">
    <location>
        <begin position="105"/>
        <end position="276"/>
    </location>
</feature>
<sequence>MTGRPVFLCNSTAERAATFRQAFARDLPEIHFAEDADAVEPDDVCYLITWTVPPDLSRYGKLEIVFSIGAGVDQFNSAGLAPQVALVRMVEPGIIRMMQEYVALAVLMLHRDFPAYGIQQAKEIWRALPPRQAGEQRVGFLGQGVLAQAAMDRLRPFGFGLAGWSRSPRTIEGVVSFHGAGQLPEFLAQTDILVCLLPLTDETRGMLNAELFDRLPQGAAFVHTGRGPQLDTTALLASLDAGHLSAAVLDVTDPEPLPRGHPLWSHPKVVLTPHVASVTQDDTASRAVIDNIRLHQAGRPMVGLVDRARGY</sequence>
<dbReference type="CDD" id="cd12164">
    <property type="entry name" value="GDH_like_2"/>
    <property type="match status" value="1"/>
</dbReference>
<keyword evidence="2" id="KW-0520">NAD</keyword>
<name>A0A6N9TCH4_9HYPH</name>
<dbReference type="GO" id="GO:0051287">
    <property type="term" value="F:NAD binding"/>
    <property type="evidence" value="ECO:0007669"/>
    <property type="project" value="InterPro"/>
</dbReference>
<gene>
    <name evidence="4" type="ORF">GTK09_19395</name>
</gene>
<dbReference type="PANTHER" id="PTHR43333">
    <property type="entry name" value="2-HACID_DH_C DOMAIN-CONTAINING PROTEIN"/>
    <property type="match status" value="1"/>
</dbReference>
<dbReference type="Proteomes" id="UP000469011">
    <property type="component" value="Unassembled WGS sequence"/>
</dbReference>
<dbReference type="Pfam" id="PF02826">
    <property type="entry name" value="2-Hacid_dh_C"/>
    <property type="match status" value="1"/>
</dbReference>
<keyword evidence="4" id="KW-0670">Pyruvate</keyword>
<dbReference type="EMBL" id="JAAAMG010000018">
    <property type="protein sequence ID" value="NDW06588.1"/>
    <property type="molecule type" value="Genomic_DNA"/>
</dbReference>
<accession>A0A6N9TCH4</accession>
<keyword evidence="5" id="KW-1185">Reference proteome</keyword>
<evidence type="ECO:0000313" key="5">
    <source>
        <dbReference type="Proteomes" id="UP000469011"/>
    </source>
</evidence>
<dbReference type="InterPro" id="IPR006140">
    <property type="entry name" value="D-isomer_DH_NAD-bd"/>
</dbReference>
<organism evidence="4 5">
    <name type="scientific">Jiella pacifica</name>
    <dbReference type="NCBI Taxonomy" id="2696469"/>
    <lineage>
        <taxon>Bacteria</taxon>
        <taxon>Pseudomonadati</taxon>
        <taxon>Pseudomonadota</taxon>
        <taxon>Alphaproteobacteria</taxon>
        <taxon>Hyphomicrobiales</taxon>
        <taxon>Aurantimonadaceae</taxon>
        <taxon>Jiella</taxon>
    </lineage>
</organism>
<dbReference type="SUPFAM" id="SSF51735">
    <property type="entry name" value="NAD(P)-binding Rossmann-fold domains"/>
    <property type="match status" value="1"/>
</dbReference>
<dbReference type="AlphaFoldDB" id="A0A6N9TCH4"/>
<dbReference type="RefSeq" id="WP_163465084.1">
    <property type="nucleotide sequence ID" value="NZ_JAAAMG010000018.1"/>
</dbReference>
<comment type="caution">
    <text evidence="4">The sequence shown here is derived from an EMBL/GenBank/DDBJ whole genome shotgun (WGS) entry which is preliminary data.</text>
</comment>
<protein>
    <submittedName>
        <fullName evidence="4">Glyoxylate/hydroxypyruvate reductase A</fullName>
    </submittedName>
</protein>
<evidence type="ECO:0000256" key="2">
    <source>
        <dbReference type="ARBA" id="ARBA00023027"/>
    </source>
</evidence>
<dbReference type="PANTHER" id="PTHR43333:SF1">
    <property type="entry name" value="D-ISOMER SPECIFIC 2-HYDROXYACID DEHYDROGENASE NAD-BINDING DOMAIN-CONTAINING PROTEIN"/>
    <property type="match status" value="1"/>
</dbReference>
<dbReference type="GO" id="GO:0016491">
    <property type="term" value="F:oxidoreductase activity"/>
    <property type="evidence" value="ECO:0007669"/>
    <property type="project" value="UniProtKB-KW"/>
</dbReference>
<proteinExistence type="predicted"/>
<evidence type="ECO:0000256" key="1">
    <source>
        <dbReference type="ARBA" id="ARBA00023002"/>
    </source>
</evidence>
<dbReference type="Gene3D" id="3.40.50.720">
    <property type="entry name" value="NAD(P)-binding Rossmann-like Domain"/>
    <property type="match status" value="2"/>
</dbReference>
<keyword evidence="1" id="KW-0560">Oxidoreductase</keyword>
<reference evidence="4 5" key="1">
    <citation type="submission" date="2020-01" db="EMBL/GenBank/DDBJ databases">
        <title>Jiella pacifica sp. nov.</title>
        <authorList>
            <person name="Xue Z."/>
            <person name="Zhu S."/>
            <person name="Chen J."/>
            <person name="Yang J."/>
        </authorList>
    </citation>
    <scope>NUCLEOTIDE SEQUENCE [LARGE SCALE GENOMIC DNA]</scope>
    <source>
        <strain evidence="4 5">40Bstr34</strain>
    </source>
</reference>
<evidence type="ECO:0000313" key="4">
    <source>
        <dbReference type="EMBL" id="NDW06588.1"/>
    </source>
</evidence>